<evidence type="ECO:0000313" key="3">
    <source>
        <dbReference type="Proteomes" id="UP000008311"/>
    </source>
</evidence>
<name>B9SEC8_RICCO</name>
<dbReference type="InterPro" id="IPR003676">
    <property type="entry name" value="SAUR_fam"/>
</dbReference>
<dbReference type="EMBL" id="EQ973935">
    <property type="protein sequence ID" value="EEF38087.1"/>
    <property type="molecule type" value="Genomic_DNA"/>
</dbReference>
<accession>B9SEC8</accession>
<proteinExistence type="inferred from homology"/>
<keyword evidence="3" id="KW-1185">Reference proteome</keyword>
<dbReference type="PANTHER" id="PTHR31175:SF119">
    <property type="entry name" value="CALMODULIN BINDING PROTEIN"/>
    <property type="match status" value="1"/>
</dbReference>
<organism evidence="2 3">
    <name type="scientific">Ricinus communis</name>
    <name type="common">Castor bean</name>
    <dbReference type="NCBI Taxonomy" id="3988"/>
    <lineage>
        <taxon>Eukaryota</taxon>
        <taxon>Viridiplantae</taxon>
        <taxon>Streptophyta</taxon>
        <taxon>Embryophyta</taxon>
        <taxon>Tracheophyta</taxon>
        <taxon>Spermatophyta</taxon>
        <taxon>Magnoliopsida</taxon>
        <taxon>eudicotyledons</taxon>
        <taxon>Gunneridae</taxon>
        <taxon>Pentapetalae</taxon>
        <taxon>rosids</taxon>
        <taxon>fabids</taxon>
        <taxon>Malpighiales</taxon>
        <taxon>Euphorbiaceae</taxon>
        <taxon>Acalyphoideae</taxon>
        <taxon>Acalypheae</taxon>
        <taxon>Ricinus</taxon>
    </lineage>
</organism>
<dbReference type="GO" id="GO:0009733">
    <property type="term" value="P:response to auxin"/>
    <property type="evidence" value="ECO:0007669"/>
    <property type="project" value="InterPro"/>
</dbReference>
<comment type="similarity">
    <text evidence="1">Belongs to the ARG7 family.</text>
</comment>
<dbReference type="AlphaFoldDB" id="B9SEC8"/>
<evidence type="ECO:0000313" key="2">
    <source>
        <dbReference type="EMBL" id="EEF38087.1"/>
    </source>
</evidence>
<gene>
    <name evidence="2" type="ORF">RCOM_0962070</name>
</gene>
<reference evidence="3" key="1">
    <citation type="journal article" date="2010" name="Nat. Biotechnol.">
        <title>Draft genome sequence of the oilseed species Ricinus communis.</title>
        <authorList>
            <person name="Chan A.P."/>
            <person name="Crabtree J."/>
            <person name="Zhao Q."/>
            <person name="Lorenzi H."/>
            <person name="Orvis J."/>
            <person name="Puiu D."/>
            <person name="Melake-Berhan A."/>
            <person name="Jones K.M."/>
            <person name="Redman J."/>
            <person name="Chen G."/>
            <person name="Cahoon E.B."/>
            <person name="Gedil M."/>
            <person name="Stanke M."/>
            <person name="Haas B.J."/>
            <person name="Wortman J.R."/>
            <person name="Fraser-Liggett C.M."/>
            <person name="Ravel J."/>
            <person name="Rabinowicz P.D."/>
        </authorList>
    </citation>
    <scope>NUCLEOTIDE SEQUENCE [LARGE SCALE GENOMIC DNA]</scope>
    <source>
        <strain evidence="3">cv. Hale</strain>
    </source>
</reference>
<evidence type="ECO:0000256" key="1">
    <source>
        <dbReference type="ARBA" id="ARBA00006974"/>
    </source>
</evidence>
<dbReference type="InParanoid" id="B9SEC8"/>
<dbReference type="Proteomes" id="UP000008311">
    <property type="component" value="Unassembled WGS sequence"/>
</dbReference>
<dbReference type="Pfam" id="PF02519">
    <property type="entry name" value="Auxin_inducible"/>
    <property type="match status" value="1"/>
</dbReference>
<protein>
    <submittedName>
        <fullName evidence="2">Uncharacterized protein</fullName>
    </submittedName>
</protein>
<dbReference type="PANTHER" id="PTHR31175">
    <property type="entry name" value="AUXIN-RESPONSIVE FAMILY PROTEIN"/>
    <property type="match status" value="1"/>
</dbReference>
<sequence>MISAKKLIKLARKWQKVAALKRKRITLPRAIWNADADSCSTSDAVAKGHFVVYTKDQKRFVASFGIS</sequence>